<dbReference type="EMBL" id="KZ613950">
    <property type="protein sequence ID" value="PMD36649.1"/>
    <property type="molecule type" value="Genomic_DNA"/>
</dbReference>
<dbReference type="InterPro" id="IPR045518">
    <property type="entry name" value="2EXR"/>
</dbReference>
<dbReference type="PANTHER" id="PTHR35910">
    <property type="entry name" value="2EXR DOMAIN-CONTAINING PROTEIN"/>
    <property type="match status" value="1"/>
</dbReference>
<gene>
    <name evidence="2" type="ORF">L207DRAFT_86788</name>
</gene>
<dbReference type="Proteomes" id="UP000235786">
    <property type="component" value="Unassembled WGS sequence"/>
</dbReference>
<feature type="domain" description="2EXR" evidence="1">
    <location>
        <begin position="2"/>
        <end position="106"/>
    </location>
</feature>
<dbReference type="Pfam" id="PF20150">
    <property type="entry name" value="2EXR"/>
    <property type="match status" value="1"/>
</dbReference>
<sequence>MFTFFVKLPTELKDRIWHYVTKEERLIELREPRRSLRPSQRGLLFDHQVPVPSILQVCRDSRAKGKQDYTKCKTRGGLSLVCYLGNIDYLRPEERILWVNFQRDVFVCD</sequence>
<evidence type="ECO:0000259" key="1">
    <source>
        <dbReference type="Pfam" id="PF20150"/>
    </source>
</evidence>
<protein>
    <recommendedName>
        <fullName evidence="1">2EXR domain-containing protein</fullName>
    </recommendedName>
</protein>
<name>A0A2J6RDR0_HYAVF</name>
<accession>A0A2J6RDR0</accession>
<dbReference type="PANTHER" id="PTHR35910:SF1">
    <property type="entry name" value="2EXR DOMAIN-CONTAINING PROTEIN"/>
    <property type="match status" value="1"/>
</dbReference>
<proteinExistence type="predicted"/>
<organism evidence="2 3">
    <name type="scientific">Hyaloscypha variabilis (strain UAMH 11265 / GT02V1 / F)</name>
    <name type="common">Meliniomyces variabilis</name>
    <dbReference type="NCBI Taxonomy" id="1149755"/>
    <lineage>
        <taxon>Eukaryota</taxon>
        <taxon>Fungi</taxon>
        <taxon>Dikarya</taxon>
        <taxon>Ascomycota</taxon>
        <taxon>Pezizomycotina</taxon>
        <taxon>Leotiomycetes</taxon>
        <taxon>Helotiales</taxon>
        <taxon>Hyaloscyphaceae</taxon>
        <taxon>Hyaloscypha</taxon>
        <taxon>Hyaloscypha variabilis</taxon>
    </lineage>
</organism>
<dbReference type="AlphaFoldDB" id="A0A2J6RDR0"/>
<keyword evidence="3" id="KW-1185">Reference proteome</keyword>
<evidence type="ECO:0000313" key="2">
    <source>
        <dbReference type="EMBL" id="PMD36649.1"/>
    </source>
</evidence>
<evidence type="ECO:0000313" key="3">
    <source>
        <dbReference type="Proteomes" id="UP000235786"/>
    </source>
</evidence>
<reference evidence="2 3" key="1">
    <citation type="submission" date="2016-04" db="EMBL/GenBank/DDBJ databases">
        <title>A degradative enzymes factory behind the ericoid mycorrhizal symbiosis.</title>
        <authorList>
            <consortium name="DOE Joint Genome Institute"/>
            <person name="Martino E."/>
            <person name="Morin E."/>
            <person name="Grelet G."/>
            <person name="Kuo A."/>
            <person name="Kohler A."/>
            <person name="Daghino S."/>
            <person name="Barry K."/>
            <person name="Choi C."/>
            <person name="Cichocki N."/>
            <person name="Clum A."/>
            <person name="Copeland A."/>
            <person name="Hainaut M."/>
            <person name="Haridas S."/>
            <person name="Labutti K."/>
            <person name="Lindquist E."/>
            <person name="Lipzen A."/>
            <person name="Khouja H.-R."/>
            <person name="Murat C."/>
            <person name="Ohm R."/>
            <person name="Olson A."/>
            <person name="Spatafora J."/>
            <person name="Veneault-Fourrey C."/>
            <person name="Henrissat B."/>
            <person name="Grigoriev I."/>
            <person name="Martin F."/>
            <person name="Perotto S."/>
        </authorList>
    </citation>
    <scope>NUCLEOTIDE SEQUENCE [LARGE SCALE GENOMIC DNA]</scope>
    <source>
        <strain evidence="2 3">F</strain>
    </source>
</reference>